<evidence type="ECO:0000256" key="1">
    <source>
        <dbReference type="SAM" id="Phobius"/>
    </source>
</evidence>
<proteinExistence type="predicted"/>
<keyword evidence="2" id="KW-0732">Signal</keyword>
<gene>
    <name evidence="3" type="ordered locus">LIV_2089c</name>
</gene>
<dbReference type="HOGENOM" id="CLU_2302436_0_0_9"/>
<dbReference type="NCBIfam" id="TIGR01167">
    <property type="entry name" value="LPXTG_anchor"/>
    <property type="match status" value="1"/>
</dbReference>
<dbReference type="Proteomes" id="UP000001286">
    <property type="component" value="Chromosome"/>
</dbReference>
<accession>G2ZDK1</accession>
<dbReference type="KEGG" id="liv:LIV_2089c"/>
<dbReference type="AlphaFoldDB" id="G2ZDK1"/>
<dbReference type="RefSeq" id="WP_014093432.1">
    <property type="nucleotide sequence ID" value="NC_016011.1"/>
</dbReference>
<dbReference type="EMBL" id="FR687253">
    <property type="protein sequence ID" value="CBW86576.1"/>
    <property type="molecule type" value="Genomic_DNA"/>
</dbReference>
<feature type="transmembrane region" description="Helical" evidence="1">
    <location>
        <begin position="77"/>
        <end position="93"/>
    </location>
</feature>
<keyword evidence="1" id="KW-0472">Membrane</keyword>
<keyword evidence="1" id="KW-0812">Transmembrane</keyword>
<feature type="chain" id="PRO_5003441044" evidence="2">
    <location>
        <begin position="25"/>
        <end position="100"/>
    </location>
</feature>
<evidence type="ECO:0000313" key="4">
    <source>
        <dbReference type="Proteomes" id="UP000001286"/>
    </source>
</evidence>
<evidence type="ECO:0000313" key="3">
    <source>
        <dbReference type="EMBL" id="CBW86576.1"/>
    </source>
</evidence>
<name>G2ZDK1_LISIP</name>
<evidence type="ECO:0000256" key="2">
    <source>
        <dbReference type="SAM" id="SignalP"/>
    </source>
</evidence>
<dbReference type="GeneID" id="57077093"/>
<keyword evidence="1" id="KW-1133">Transmembrane helix</keyword>
<organism evidence="3 4">
    <name type="scientific">Listeria ivanovii (strain ATCC BAA-678 / PAM 55)</name>
    <dbReference type="NCBI Taxonomy" id="881621"/>
    <lineage>
        <taxon>Bacteria</taxon>
        <taxon>Bacillati</taxon>
        <taxon>Bacillota</taxon>
        <taxon>Bacilli</taxon>
        <taxon>Bacillales</taxon>
        <taxon>Listeriaceae</taxon>
        <taxon>Listeria</taxon>
    </lineage>
</organism>
<feature type="signal peptide" evidence="2">
    <location>
        <begin position="1"/>
        <end position="24"/>
    </location>
</feature>
<sequence length="100" mass="10995">MNKIMFLCVVGVFFTVCFSSTVQAASVKSDARIVFFGDDDKQNLVPKDTIIPSGVKAENAPERIAVLPKTGDSNSCYIFLGIFLIVLSGFNLTEKRRMVI</sequence>
<reference evidence="3 4" key="1">
    <citation type="journal article" date="2011" name="J. Bacteriol.">
        <title>Complete genome sequence of the animal pathogen Listeria ivanovii, which provides insights into host specificities and evolution of the genus Listeria.</title>
        <authorList>
            <person name="Buchrieser C."/>
            <person name="Rusniok C."/>
            <person name="Garrido P."/>
            <person name="Hain T."/>
            <person name="Scortti M."/>
            <person name="Lampidis R."/>
            <person name="Karst U."/>
            <person name="Chakraborty T."/>
            <person name="Cossart P."/>
            <person name="Kreft J."/>
            <person name="Vazquez-Boland J.A."/>
            <person name="Goebel W."/>
            <person name="Glaser P."/>
        </authorList>
    </citation>
    <scope>NUCLEOTIDE SEQUENCE [LARGE SCALE GENOMIC DNA]</scope>
    <source>
        <strain evidence="4">ATCC BAA-678 / PAM 55</strain>
    </source>
</reference>
<protein>
    <submittedName>
        <fullName evidence="3">Putative peptidoglycan linked protein (LPXTG motif)</fullName>
    </submittedName>
</protein>